<comment type="caution">
    <text evidence="1">The sequence shown here is derived from an EMBL/GenBank/DDBJ whole genome shotgun (WGS) entry which is preliminary data.</text>
</comment>
<gene>
    <name evidence="2" type="ORF">HINF_LOCUS24485</name>
    <name evidence="1" type="ORF">HINF_LOCUS25719</name>
</gene>
<dbReference type="EMBL" id="CATOUU010000653">
    <property type="protein sequence ID" value="CAI9938074.1"/>
    <property type="molecule type" value="Genomic_DNA"/>
</dbReference>
<protein>
    <submittedName>
        <fullName evidence="2">Hypothetical_protein</fullName>
    </submittedName>
</protein>
<sequence length="201" mass="23121">MGNFDFDFKLQNITKNIFTQIEFIIWNQQLEVIKCGIFLIILKIISQINFKLQIAFVQTQTNTSHIQNSNTFITKIFGSKIIASDHRQAFAVQQWKAQKQRTSATQVQQHSITATNNDEYESISVIECLVGLLPESNMMSESNQQHGTCFSNQTRARIHQLANQSSQIYLRISWKPSASLKIVSRSIKYNIIFLIQQFANS</sequence>
<reference evidence="2 3" key="2">
    <citation type="submission" date="2024-07" db="EMBL/GenBank/DDBJ databases">
        <authorList>
            <person name="Akdeniz Z."/>
        </authorList>
    </citation>
    <scope>NUCLEOTIDE SEQUENCE [LARGE SCALE GENOMIC DNA]</scope>
</reference>
<organism evidence="1">
    <name type="scientific">Hexamita inflata</name>
    <dbReference type="NCBI Taxonomy" id="28002"/>
    <lineage>
        <taxon>Eukaryota</taxon>
        <taxon>Metamonada</taxon>
        <taxon>Diplomonadida</taxon>
        <taxon>Hexamitidae</taxon>
        <taxon>Hexamitinae</taxon>
        <taxon>Hexamita</taxon>
    </lineage>
</organism>
<reference evidence="1" key="1">
    <citation type="submission" date="2023-06" db="EMBL/GenBank/DDBJ databases">
        <authorList>
            <person name="Kurt Z."/>
        </authorList>
    </citation>
    <scope>NUCLEOTIDE SEQUENCE</scope>
</reference>
<keyword evidence="3" id="KW-1185">Reference proteome</keyword>
<evidence type="ECO:0000313" key="1">
    <source>
        <dbReference type="EMBL" id="CAI9938074.1"/>
    </source>
</evidence>
<evidence type="ECO:0000313" key="3">
    <source>
        <dbReference type="Proteomes" id="UP001642409"/>
    </source>
</evidence>
<evidence type="ECO:0000313" key="2">
    <source>
        <dbReference type="EMBL" id="CAL6014882.1"/>
    </source>
</evidence>
<dbReference type="Proteomes" id="UP001642409">
    <property type="component" value="Unassembled WGS sequence"/>
</dbReference>
<accession>A0AA86PNI8</accession>
<dbReference type="EMBL" id="CAXDID020000071">
    <property type="protein sequence ID" value="CAL6014882.1"/>
    <property type="molecule type" value="Genomic_DNA"/>
</dbReference>
<dbReference type="AlphaFoldDB" id="A0AA86PNI8"/>
<proteinExistence type="predicted"/>
<name>A0AA86PNI8_9EUKA</name>